<protein>
    <recommendedName>
        <fullName evidence="3 5">Acylphosphatase</fullName>
        <ecNumber evidence="2 5">3.6.1.7</ecNumber>
    </recommendedName>
</protein>
<dbReference type="Proteomes" id="UP000199668">
    <property type="component" value="Unassembled WGS sequence"/>
</dbReference>
<dbReference type="EC" id="3.6.1.7" evidence="2 5"/>
<evidence type="ECO:0000256" key="4">
    <source>
        <dbReference type="ARBA" id="ARBA00047645"/>
    </source>
</evidence>
<evidence type="ECO:0000256" key="2">
    <source>
        <dbReference type="ARBA" id="ARBA00012150"/>
    </source>
</evidence>
<comment type="catalytic activity">
    <reaction evidence="4 5 6">
        <text>an acyl phosphate + H2O = a carboxylate + phosphate + H(+)</text>
        <dbReference type="Rhea" id="RHEA:14965"/>
        <dbReference type="ChEBI" id="CHEBI:15377"/>
        <dbReference type="ChEBI" id="CHEBI:15378"/>
        <dbReference type="ChEBI" id="CHEBI:29067"/>
        <dbReference type="ChEBI" id="CHEBI:43474"/>
        <dbReference type="ChEBI" id="CHEBI:59918"/>
        <dbReference type="EC" id="3.6.1.7"/>
    </reaction>
</comment>
<evidence type="ECO:0000259" key="8">
    <source>
        <dbReference type="PROSITE" id="PS51160"/>
    </source>
</evidence>
<dbReference type="InterPro" id="IPR020456">
    <property type="entry name" value="Acylphosphatase"/>
</dbReference>
<dbReference type="PANTHER" id="PTHR47268">
    <property type="entry name" value="ACYLPHOSPHATASE"/>
    <property type="match status" value="1"/>
</dbReference>
<feature type="active site" evidence="5">
    <location>
        <position position="18"/>
    </location>
</feature>
<evidence type="ECO:0000256" key="6">
    <source>
        <dbReference type="RuleBase" id="RU000553"/>
    </source>
</evidence>
<feature type="domain" description="Acylphosphatase-like" evidence="8">
    <location>
        <begin position="3"/>
        <end position="90"/>
    </location>
</feature>
<organism evidence="9 10">
    <name type="scientific">Salibacterium qingdaonense</name>
    <dbReference type="NCBI Taxonomy" id="266892"/>
    <lineage>
        <taxon>Bacteria</taxon>
        <taxon>Bacillati</taxon>
        <taxon>Bacillota</taxon>
        <taxon>Bacilli</taxon>
        <taxon>Bacillales</taxon>
        <taxon>Bacillaceae</taxon>
    </lineage>
</organism>
<dbReference type="InterPro" id="IPR017968">
    <property type="entry name" value="Acylphosphatase_CS"/>
</dbReference>
<dbReference type="Gene3D" id="3.30.70.100">
    <property type="match status" value="1"/>
</dbReference>
<dbReference type="PROSITE" id="PS51160">
    <property type="entry name" value="ACYLPHOSPHATASE_3"/>
    <property type="match status" value="1"/>
</dbReference>
<keyword evidence="10" id="KW-1185">Reference proteome</keyword>
<dbReference type="GO" id="GO:0003998">
    <property type="term" value="F:acylphosphatase activity"/>
    <property type="evidence" value="ECO:0007669"/>
    <property type="project" value="UniProtKB-EC"/>
</dbReference>
<name>A0A1I4J9Q0_9BACI</name>
<dbReference type="OrthoDB" id="9808093at2"/>
<dbReference type="Pfam" id="PF00708">
    <property type="entry name" value="Acylphosphatase"/>
    <property type="match status" value="1"/>
</dbReference>
<reference evidence="9 10" key="1">
    <citation type="submission" date="2016-10" db="EMBL/GenBank/DDBJ databases">
        <authorList>
            <person name="de Groot N.N."/>
        </authorList>
    </citation>
    <scope>NUCLEOTIDE SEQUENCE [LARGE SCALE GENOMIC DNA]</scope>
    <source>
        <strain evidence="9 10">CGMCC 1.6134</strain>
    </source>
</reference>
<dbReference type="RefSeq" id="WP_090925612.1">
    <property type="nucleotide sequence ID" value="NZ_FOTY01000003.1"/>
</dbReference>
<evidence type="ECO:0000256" key="5">
    <source>
        <dbReference type="PROSITE-ProRule" id="PRU00520"/>
    </source>
</evidence>
<dbReference type="EMBL" id="FOTY01000003">
    <property type="protein sequence ID" value="SFL63302.1"/>
    <property type="molecule type" value="Genomic_DNA"/>
</dbReference>
<dbReference type="AlphaFoldDB" id="A0A1I4J9Q0"/>
<evidence type="ECO:0000256" key="1">
    <source>
        <dbReference type="ARBA" id="ARBA00005614"/>
    </source>
</evidence>
<dbReference type="InterPro" id="IPR001792">
    <property type="entry name" value="Acylphosphatase-like_dom"/>
</dbReference>
<dbReference type="PRINTS" id="PR00112">
    <property type="entry name" value="ACYLPHPHTASE"/>
</dbReference>
<evidence type="ECO:0000313" key="9">
    <source>
        <dbReference type="EMBL" id="SFL63302.1"/>
    </source>
</evidence>
<evidence type="ECO:0000256" key="7">
    <source>
        <dbReference type="RuleBase" id="RU004168"/>
    </source>
</evidence>
<dbReference type="SUPFAM" id="SSF54975">
    <property type="entry name" value="Acylphosphatase/BLUF domain-like"/>
    <property type="match status" value="1"/>
</dbReference>
<dbReference type="InterPro" id="IPR036046">
    <property type="entry name" value="Acylphosphatase-like_dom_sf"/>
</dbReference>
<dbReference type="STRING" id="266892.SAMN04488054_10338"/>
<evidence type="ECO:0000313" key="10">
    <source>
        <dbReference type="Proteomes" id="UP000199668"/>
    </source>
</evidence>
<dbReference type="PROSITE" id="PS00150">
    <property type="entry name" value="ACYLPHOSPHATASE_1"/>
    <property type="match status" value="1"/>
</dbReference>
<comment type="similarity">
    <text evidence="1 7">Belongs to the acylphosphatase family.</text>
</comment>
<feature type="active site" evidence="5">
    <location>
        <position position="36"/>
    </location>
</feature>
<accession>A0A1I4J9Q0</accession>
<dbReference type="PANTHER" id="PTHR47268:SF4">
    <property type="entry name" value="ACYLPHOSPHATASE"/>
    <property type="match status" value="1"/>
</dbReference>
<proteinExistence type="inferred from homology"/>
<dbReference type="PROSITE" id="PS00151">
    <property type="entry name" value="ACYLPHOSPHATASE_2"/>
    <property type="match status" value="1"/>
</dbReference>
<sequence>MLKRHLIVHGTVQGVGFRQFTVTEAKKAGVNGWVRNRMEGTVEIKAEGSQEQVNAFIEAVRAGHRFASVTDVDISTADNVEHKGSFTVLY</sequence>
<keyword evidence="5 6" id="KW-0378">Hydrolase</keyword>
<gene>
    <name evidence="9" type="ORF">SAMN04488054_10338</name>
</gene>
<evidence type="ECO:0000256" key="3">
    <source>
        <dbReference type="ARBA" id="ARBA00015991"/>
    </source>
</evidence>